<protein>
    <submittedName>
        <fullName evidence="1">Uncharacterized protein</fullName>
    </submittedName>
</protein>
<proteinExistence type="predicted"/>
<reference evidence="1" key="1">
    <citation type="submission" date="2019-12" db="EMBL/GenBank/DDBJ databases">
        <title>Genome sequencing and annotation of Brassica cretica.</title>
        <authorList>
            <person name="Studholme D.J."/>
            <person name="Sarris P.F."/>
        </authorList>
    </citation>
    <scope>NUCLEOTIDE SEQUENCE</scope>
    <source>
        <strain evidence="1">PFS-001/15</strain>
        <tissue evidence="1">Leaf</tissue>
    </source>
</reference>
<gene>
    <name evidence="1" type="ORF">F2Q68_00017253</name>
</gene>
<comment type="caution">
    <text evidence="1">The sequence shown here is derived from an EMBL/GenBank/DDBJ whole genome shotgun (WGS) entry which is preliminary data.</text>
</comment>
<accession>A0A8S9HE81</accession>
<dbReference type="EMBL" id="QGKW02001940">
    <property type="protein sequence ID" value="KAF2557501.1"/>
    <property type="molecule type" value="Genomic_DNA"/>
</dbReference>
<name>A0A8S9HE81_BRACR</name>
<dbReference type="AlphaFoldDB" id="A0A8S9HE81"/>
<evidence type="ECO:0000313" key="2">
    <source>
        <dbReference type="Proteomes" id="UP000712281"/>
    </source>
</evidence>
<dbReference type="Proteomes" id="UP000712281">
    <property type="component" value="Unassembled WGS sequence"/>
</dbReference>
<sequence length="81" mass="8899">MSTGANRVIVLSCRSISSKKSRSSHPHLNSISSKIIFAYTSDEVRFTLNGSGRKAASPIIFYCSNFYNICEKITAISKSYG</sequence>
<organism evidence="1 2">
    <name type="scientific">Brassica cretica</name>
    <name type="common">Mustard</name>
    <dbReference type="NCBI Taxonomy" id="69181"/>
    <lineage>
        <taxon>Eukaryota</taxon>
        <taxon>Viridiplantae</taxon>
        <taxon>Streptophyta</taxon>
        <taxon>Embryophyta</taxon>
        <taxon>Tracheophyta</taxon>
        <taxon>Spermatophyta</taxon>
        <taxon>Magnoliopsida</taxon>
        <taxon>eudicotyledons</taxon>
        <taxon>Gunneridae</taxon>
        <taxon>Pentapetalae</taxon>
        <taxon>rosids</taxon>
        <taxon>malvids</taxon>
        <taxon>Brassicales</taxon>
        <taxon>Brassicaceae</taxon>
        <taxon>Brassiceae</taxon>
        <taxon>Brassica</taxon>
    </lineage>
</organism>
<evidence type="ECO:0000313" key="1">
    <source>
        <dbReference type="EMBL" id="KAF2557501.1"/>
    </source>
</evidence>